<reference evidence="2" key="1">
    <citation type="submission" date="2022-06" db="EMBL/GenBank/DDBJ databases">
        <title>Sneathiella actinostolidae sp. nov., isolated from a sea anemonein the Western Pacific Ocean.</title>
        <authorList>
            <person name="Wei M.J."/>
        </authorList>
    </citation>
    <scope>NUCLEOTIDE SEQUENCE</scope>
    <source>
        <strain evidence="2">PHK-P5</strain>
    </source>
</reference>
<sequence length="418" mass="47121">MNNSGPQLDLNGLVDLHAAKKALAALPVVDEKTLRLDRLERLQIELQKRDLGGILLYDPINIRYATDCRNMQIWTMHNSARYCLVPAEGKATLFDFVNCTHLSAGKETIEESRPGTLWYNHTAGSKRADLIESWADELADVIRQRCGNTRIAIDRLDSDGRIALENRQISVGFGQDVIEYARCIKTPEELKAQKHSALVCETALSAMRKQTVPGVSENELWSMLVSINANLGGDYIETRLVVSGTNTNPWYTEAGERKIQAGELLGIDTDMIGPFGYNTDISRTWLCHPAKPTEEQRTIYKLSYEQIHHNMALLKAGLSFREFSEKAWKMPERYAELDCGVLVHGTGMCNEYPQLTPLHLFERTGYDGNFKENMTVSVESYIGEPGRKDGVKLEQMVRITESGCELIVNFPFEDELLN</sequence>
<dbReference type="PANTHER" id="PTHR46112:SF2">
    <property type="entry name" value="XAA-PRO AMINOPEPTIDASE P-RELATED"/>
    <property type="match status" value="1"/>
</dbReference>
<accession>A0ABY4W1A4</accession>
<dbReference type="Pfam" id="PF00557">
    <property type="entry name" value="Peptidase_M24"/>
    <property type="match status" value="1"/>
</dbReference>
<keyword evidence="3" id="KW-1185">Reference proteome</keyword>
<dbReference type="InterPro" id="IPR050659">
    <property type="entry name" value="Peptidase_M24B"/>
</dbReference>
<dbReference type="InterPro" id="IPR036005">
    <property type="entry name" value="Creatinase/aminopeptidase-like"/>
</dbReference>
<proteinExistence type="predicted"/>
<feature type="domain" description="Peptidase M24" evidence="1">
    <location>
        <begin position="194"/>
        <end position="401"/>
    </location>
</feature>
<dbReference type="SUPFAM" id="SSF53092">
    <property type="entry name" value="Creatinase/prolidase N-terminal domain"/>
    <property type="match status" value="1"/>
</dbReference>
<dbReference type="InterPro" id="IPR000994">
    <property type="entry name" value="Pept_M24"/>
</dbReference>
<dbReference type="InterPro" id="IPR029149">
    <property type="entry name" value="Creatin/AminoP/Spt16_N"/>
</dbReference>
<organism evidence="2 3">
    <name type="scientific">Sneathiella marina</name>
    <dbReference type="NCBI Taxonomy" id="2950108"/>
    <lineage>
        <taxon>Bacteria</taxon>
        <taxon>Pseudomonadati</taxon>
        <taxon>Pseudomonadota</taxon>
        <taxon>Alphaproteobacteria</taxon>
        <taxon>Sneathiellales</taxon>
        <taxon>Sneathiellaceae</taxon>
        <taxon>Sneathiella</taxon>
    </lineage>
</organism>
<dbReference type="PANTHER" id="PTHR46112">
    <property type="entry name" value="AMINOPEPTIDASE"/>
    <property type="match status" value="1"/>
</dbReference>
<evidence type="ECO:0000313" key="2">
    <source>
        <dbReference type="EMBL" id="USG59545.1"/>
    </source>
</evidence>
<dbReference type="Gene3D" id="3.40.350.10">
    <property type="entry name" value="Creatinase/prolidase N-terminal domain"/>
    <property type="match status" value="1"/>
</dbReference>
<protein>
    <submittedName>
        <fullName evidence="2">Xaa-Pro peptidase family protein</fullName>
    </submittedName>
</protein>
<name>A0ABY4W1A4_9PROT</name>
<dbReference type="RefSeq" id="WP_251932266.1">
    <property type="nucleotide sequence ID" value="NZ_CP098747.1"/>
</dbReference>
<dbReference type="Gene3D" id="3.90.230.10">
    <property type="entry name" value="Creatinase/methionine aminopeptidase superfamily"/>
    <property type="match status" value="1"/>
</dbReference>
<evidence type="ECO:0000259" key="1">
    <source>
        <dbReference type="Pfam" id="PF00557"/>
    </source>
</evidence>
<evidence type="ECO:0000313" key="3">
    <source>
        <dbReference type="Proteomes" id="UP001056291"/>
    </source>
</evidence>
<dbReference type="SUPFAM" id="SSF55920">
    <property type="entry name" value="Creatinase/aminopeptidase"/>
    <property type="match status" value="1"/>
</dbReference>
<dbReference type="EMBL" id="CP098747">
    <property type="protein sequence ID" value="USG59545.1"/>
    <property type="molecule type" value="Genomic_DNA"/>
</dbReference>
<gene>
    <name evidence="2" type="ORF">NBZ79_10125</name>
</gene>
<dbReference type="Proteomes" id="UP001056291">
    <property type="component" value="Chromosome"/>
</dbReference>
<dbReference type="CDD" id="cd01066">
    <property type="entry name" value="APP_MetAP"/>
    <property type="match status" value="1"/>
</dbReference>